<dbReference type="EMBL" id="LQQY01000005">
    <property type="protein sequence ID" value="KZE52115.1"/>
    <property type="molecule type" value="Genomic_DNA"/>
</dbReference>
<evidence type="ECO:0000313" key="2">
    <source>
        <dbReference type="Proteomes" id="UP000076510"/>
    </source>
</evidence>
<sequence length="216" mass="25938">MTLTTQFYTMLSMIGMGALFGASLDTYHRFLNRSQRKRWFVFINDVLFWVLQALAMFYILFVVNFGEIRVYIFVALLCGFAAYQALFKTLYTNLLERLIRFTISFYRFLVKMGQKLIYSPVKWIMFMLLAVILWLLKTVYAIIRFVIRTAWRIVYGILKVALAPIWWIFRTIWKLLPNHLTKRVDKLYNKMAGIMKSNGKKVYTWIRKWTIKKNKK</sequence>
<protein>
    <submittedName>
        <fullName evidence="1">Spore coat protein</fullName>
    </submittedName>
</protein>
<organism evidence="1 2">
    <name type="scientific">Rossellomorea marisflavi</name>
    <dbReference type="NCBI Taxonomy" id="189381"/>
    <lineage>
        <taxon>Bacteria</taxon>
        <taxon>Bacillati</taxon>
        <taxon>Bacillota</taxon>
        <taxon>Bacilli</taxon>
        <taxon>Bacillales</taxon>
        <taxon>Bacillaceae</taxon>
        <taxon>Rossellomorea</taxon>
    </lineage>
</organism>
<dbReference type="OrthoDB" id="1653819at2"/>
<dbReference type="AlphaFoldDB" id="A0A0J5SXL8"/>
<dbReference type="NCBIfam" id="TIGR02893">
    <property type="entry name" value="spore_yabQ"/>
    <property type="match status" value="1"/>
</dbReference>
<comment type="caution">
    <text evidence="1">The sequence shown here is derived from an EMBL/GenBank/DDBJ whole genome shotgun (WGS) entry which is preliminary data.</text>
</comment>
<proteinExistence type="predicted"/>
<evidence type="ECO:0000313" key="1">
    <source>
        <dbReference type="EMBL" id="KZE52115.1"/>
    </source>
</evidence>
<keyword evidence="1" id="KW-0167">Capsid protein</keyword>
<name>A0A0J5SXL8_9BACI</name>
<dbReference type="InterPro" id="IPR019074">
    <property type="entry name" value="YabQ"/>
</dbReference>
<dbReference type="PATRIC" id="fig|189381.10.peg.2714"/>
<keyword evidence="1" id="KW-0946">Virion</keyword>
<dbReference type="Proteomes" id="UP000076510">
    <property type="component" value="Unassembled WGS sequence"/>
</dbReference>
<dbReference type="RefSeq" id="WP_048007729.1">
    <property type="nucleotide sequence ID" value="NZ_CAXQIX010000034.1"/>
</dbReference>
<dbReference type="Pfam" id="PF09578">
    <property type="entry name" value="Spore_YabQ"/>
    <property type="match status" value="1"/>
</dbReference>
<accession>A0A0J5SXL8</accession>
<reference evidence="2" key="1">
    <citation type="submission" date="2016-01" db="EMBL/GenBank/DDBJ databases">
        <title>Whole genome sequencing of Bhargavaea cecembensis T14.</title>
        <authorList>
            <person name="Hong K.W."/>
        </authorList>
    </citation>
    <scope>NUCLEOTIDE SEQUENCE [LARGE SCALE GENOMIC DNA]</scope>
    <source>
        <strain evidence="2">M19</strain>
    </source>
</reference>
<gene>
    <name evidence="1" type="ORF">AV649_13300</name>
</gene>